<comment type="caution">
    <text evidence="9">The sequence shown here is derived from an EMBL/GenBank/DDBJ whole genome shotgun (WGS) entry which is preliminary data.</text>
</comment>
<evidence type="ECO:0000256" key="3">
    <source>
        <dbReference type="ARBA" id="ARBA00022692"/>
    </source>
</evidence>
<dbReference type="PANTHER" id="PTHR13505">
    <property type="entry name" value="TRANSMEMBRANE PROTEIN 208"/>
    <property type="match status" value="1"/>
</dbReference>
<dbReference type="Pfam" id="PF05620">
    <property type="entry name" value="TMEM208_SND2"/>
    <property type="match status" value="1"/>
</dbReference>
<evidence type="ECO:0000256" key="1">
    <source>
        <dbReference type="ARBA" id="ARBA00004477"/>
    </source>
</evidence>
<dbReference type="EMBL" id="JAHDYR010000001">
    <property type="protein sequence ID" value="KAG9397591.1"/>
    <property type="molecule type" value="Genomic_DNA"/>
</dbReference>
<dbReference type="GO" id="GO:0006624">
    <property type="term" value="P:vacuolar protein processing"/>
    <property type="evidence" value="ECO:0007669"/>
    <property type="project" value="TreeGrafter"/>
</dbReference>
<evidence type="ECO:0000256" key="8">
    <source>
        <dbReference type="SAM" id="Phobius"/>
    </source>
</evidence>
<evidence type="ECO:0000256" key="7">
    <source>
        <dbReference type="SAM" id="MobiDB-lite"/>
    </source>
</evidence>
<feature type="region of interest" description="Disordered" evidence="7">
    <location>
        <begin position="146"/>
        <end position="170"/>
    </location>
</feature>
<protein>
    <recommendedName>
        <fullName evidence="11">Transmembrane protein 208</fullName>
    </recommendedName>
</protein>
<evidence type="ECO:0000256" key="4">
    <source>
        <dbReference type="ARBA" id="ARBA00022824"/>
    </source>
</evidence>
<name>A0A8J6AXY3_9EUKA</name>
<keyword evidence="5 8" id="KW-1133">Transmembrane helix</keyword>
<feature type="transmembrane region" description="Helical" evidence="8">
    <location>
        <begin position="123"/>
        <end position="142"/>
    </location>
</feature>
<dbReference type="PANTHER" id="PTHR13505:SF7">
    <property type="entry name" value="TRANSMEMBRANE PROTEIN 208"/>
    <property type="match status" value="1"/>
</dbReference>
<dbReference type="OrthoDB" id="276296at2759"/>
<evidence type="ECO:0000256" key="6">
    <source>
        <dbReference type="ARBA" id="ARBA00023136"/>
    </source>
</evidence>
<feature type="compositionally biased region" description="Basic residues" evidence="7">
    <location>
        <begin position="161"/>
        <end position="170"/>
    </location>
</feature>
<dbReference type="GO" id="GO:0005773">
    <property type="term" value="C:vacuole"/>
    <property type="evidence" value="ECO:0007669"/>
    <property type="project" value="GOC"/>
</dbReference>
<proteinExistence type="inferred from homology"/>
<evidence type="ECO:0000256" key="5">
    <source>
        <dbReference type="ARBA" id="ARBA00022989"/>
    </source>
</evidence>
<dbReference type="InterPro" id="IPR008506">
    <property type="entry name" value="SND2/TMEM208"/>
</dbReference>
<comment type="subcellular location">
    <subcellularLocation>
        <location evidence="1">Endoplasmic reticulum membrane</location>
        <topology evidence="1">Multi-pass membrane protein</topology>
    </subcellularLocation>
</comment>
<comment type="similarity">
    <text evidence="2">Belongs to the TMEM208 family.</text>
</comment>
<evidence type="ECO:0000256" key="2">
    <source>
        <dbReference type="ARBA" id="ARBA00009950"/>
    </source>
</evidence>
<evidence type="ECO:0000313" key="9">
    <source>
        <dbReference type="EMBL" id="KAG9397591.1"/>
    </source>
</evidence>
<evidence type="ECO:0000313" key="10">
    <source>
        <dbReference type="Proteomes" id="UP000717585"/>
    </source>
</evidence>
<keyword evidence="6 8" id="KW-0472">Membrane</keyword>
<keyword evidence="4" id="KW-0256">Endoplasmic reticulum</keyword>
<feature type="compositionally biased region" description="Basic and acidic residues" evidence="7">
    <location>
        <begin position="146"/>
        <end position="160"/>
    </location>
</feature>
<reference evidence="9" key="1">
    <citation type="submission" date="2021-05" db="EMBL/GenBank/DDBJ databases">
        <title>A free-living protist that lacks canonical eukaryotic 1 DNA replication and segregation systems.</title>
        <authorList>
            <person name="Salas-Leiva D.E."/>
            <person name="Tromer E.C."/>
            <person name="Curtis B.A."/>
            <person name="Jerlstrom-Hultqvist J."/>
            <person name="Kolisko M."/>
            <person name="Yi Z."/>
            <person name="Salas-Leiva J.S."/>
            <person name="Gallot-Lavallee L."/>
            <person name="Kops G.J.P.L."/>
            <person name="Archibald J.M."/>
            <person name="Simpson A.G.B."/>
            <person name="Roger A.J."/>
        </authorList>
    </citation>
    <scope>NUCLEOTIDE SEQUENCE</scope>
    <source>
        <strain evidence="9">BICM</strain>
    </source>
</reference>
<accession>A0A8J6AXY3</accession>
<dbReference type="AlphaFoldDB" id="A0A8J6AXY3"/>
<keyword evidence="3 8" id="KW-0812">Transmembrane</keyword>
<evidence type="ECO:0008006" key="11">
    <source>
        <dbReference type="Google" id="ProtNLM"/>
    </source>
</evidence>
<dbReference type="GO" id="GO:0005789">
    <property type="term" value="C:endoplasmic reticulum membrane"/>
    <property type="evidence" value="ECO:0007669"/>
    <property type="project" value="UniProtKB-SubCell"/>
</dbReference>
<sequence length="170" mass="19434">MAGQAAKKLVERNKKTLRIIDYGFIIPIVIYVAIRIALRFKSIHWLPCTIFAIVSLLNLYITLNLHKVAAPTIVDGAIVRPGRDVMAGLNEYKVDVLAVLGFVMVLAALWDWLWLIASIIPGYVVYKVWTMFIAPWLFADGGSKEMTPEQKKELERIEARRQRKKAKRVR</sequence>
<organism evidence="9 10">
    <name type="scientific">Carpediemonas membranifera</name>
    <dbReference type="NCBI Taxonomy" id="201153"/>
    <lineage>
        <taxon>Eukaryota</taxon>
        <taxon>Metamonada</taxon>
        <taxon>Carpediemonas-like organisms</taxon>
        <taxon>Carpediemonas</taxon>
    </lineage>
</organism>
<keyword evidence="10" id="KW-1185">Reference proteome</keyword>
<feature type="transmembrane region" description="Helical" evidence="8">
    <location>
        <begin position="44"/>
        <end position="63"/>
    </location>
</feature>
<gene>
    <name evidence="9" type="ORF">J8273_0721</name>
</gene>
<dbReference type="Proteomes" id="UP000717585">
    <property type="component" value="Unassembled WGS sequence"/>
</dbReference>
<feature type="transmembrane region" description="Helical" evidence="8">
    <location>
        <begin position="20"/>
        <end position="38"/>
    </location>
</feature>
<feature type="transmembrane region" description="Helical" evidence="8">
    <location>
        <begin position="96"/>
        <end position="117"/>
    </location>
</feature>